<sequence>MKWWLHANKEKNKQIRQIAAQEPQADGGSLGPHSSTNSQKQCSSFLLRRTHSKPHVGDTIKYDSRRSSTSTNIVHQLPLQGTLKTSQLKHFKHRDFPQPSCQSSLQSYDVEDSPLSPSYLKPPSSDPDQLHFYHHRTSNSHDNPDENLHHYLLRHNFEGALKKSAEELHVSVARNDEHTTVMHDSAVVLPVVKSEDVVDIKRLPSNEQTTEVFPSSIVTCPKAPVIKINKVETNELDIKTVMDEVSLSSLEEEASWKRILRNIVSTKHVNSESEKSSKISDGDSRRSSTLSHMLHQVTHASRREVKAAKSLSIIVLFFMMCWFPLYTINCVHAFCGPNQCAVPIPVMDITIILTHLNSAINPFLYAYHMKDFRHALKAFILYRILRREMRLDTPFNRNLASIHHSTVYRVSMGGGSPQLANLHTTFTHNTPLTSSPSPVAGTPGCLRSRTSTLGSYGPWLPSRGISPTIFKTPQDQAEVLARPRAATITSHTSPASACSPVRKGSKVLKPIHSETDLSDLAKDHLKESTENQVPTSVDTVIVGVSKADPSSEVVRLSSDNFRVEATEINKLRQTVCTYEDSEPKIISNPGESSVSTDSYFDKMSSPSVNSILDAAENANTTVGHYQCKLHNALSIISQRECSQSDIQQRLDSNSHSCTAKLIGENMIQNAHHPNPRLMRPLYLQLKEENAPGIEKQNNVVQQKVSHISNGTEESAFSHNDSEQNALQFVENYSKINEVQGQGDLDSTNDFKMKEGVDLSTKDYYKYFPRILQRKDVNRGEKGSKTGKSWFSNMLRHRSYHGVSLEAPDSKDIPRAKSLSGSVGT</sequence>
<evidence type="ECO:0000259" key="12">
    <source>
        <dbReference type="PROSITE" id="PS50262"/>
    </source>
</evidence>
<dbReference type="Proteomes" id="UP001381693">
    <property type="component" value="Unassembled WGS sequence"/>
</dbReference>
<keyword evidence="5" id="KW-1133">Transmembrane helix</keyword>
<feature type="region of interest" description="Disordered" evidence="11">
    <location>
        <begin position="12"/>
        <end position="71"/>
    </location>
</feature>
<dbReference type="PANTHER" id="PTHR24246">
    <property type="entry name" value="OLFACTORY RECEPTOR AND ADENOSINE RECEPTOR"/>
    <property type="match status" value="1"/>
</dbReference>
<dbReference type="InterPro" id="IPR017452">
    <property type="entry name" value="GPCR_Rhodpsn_7TM"/>
</dbReference>
<keyword evidence="14" id="KW-1185">Reference proteome</keyword>
<comment type="subcellular location">
    <subcellularLocation>
        <location evidence="1">Cell membrane</location>
        <topology evidence="1">Multi-pass membrane protein</topology>
    </subcellularLocation>
</comment>
<dbReference type="PROSITE" id="PS50262">
    <property type="entry name" value="G_PROTEIN_RECEP_F1_2"/>
    <property type="match status" value="1"/>
</dbReference>
<proteinExistence type="inferred from homology"/>
<evidence type="ECO:0000256" key="5">
    <source>
        <dbReference type="ARBA" id="ARBA00022989"/>
    </source>
</evidence>
<accession>A0AAN8XFG5</accession>
<feature type="region of interest" description="Disordered" evidence="11">
    <location>
        <begin position="94"/>
        <end position="146"/>
    </location>
</feature>
<evidence type="ECO:0000256" key="9">
    <source>
        <dbReference type="ARBA" id="ARBA00023180"/>
    </source>
</evidence>
<keyword evidence="4" id="KW-0812">Transmembrane</keyword>
<keyword evidence="6" id="KW-0297">G-protein coupled receptor</keyword>
<dbReference type="GO" id="GO:0004930">
    <property type="term" value="F:G protein-coupled receptor activity"/>
    <property type="evidence" value="ECO:0007669"/>
    <property type="project" value="UniProtKB-KW"/>
</dbReference>
<comment type="caution">
    <text evidence="13">The sequence shown here is derived from an EMBL/GenBank/DDBJ whole genome shotgun (WGS) entry which is preliminary data.</text>
</comment>
<dbReference type="Gene3D" id="1.20.1070.10">
    <property type="entry name" value="Rhodopsin 7-helix transmembrane proteins"/>
    <property type="match status" value="1"/>
</dbReference>
<dbReference type="SUPFAM" id="SSF81321">
    <property type="entry name" value="Family A G protein-coupled receptor-like"/>
    <property type="match status" value="1"/>
</dbReference>
<organism evidence="13 14">
    <name type="scientific">Halocaridina rubra</name>
    <name type="common">Hawaiian red shrimp</name>
    <dbReference type="NCBI Taxonomy" id="373956"/>
    <lineage>
        <taxon>Eukaryota</taxon>
        <taxon>Metazoa</taxon>
        <taxon>Ecdysozoa</taxon>
        <taxon>Arthropoda</taxon>
        <taxon>Crustacea</taxon>
        <taxon>Multicrustacea</taxon>
        <taxon>Malacostraca</taxon>
        <taxon>Eumalacostraca</taxon>
        <taxon>Eucarida</taxon>
        <taxon>Decapoda</taxon>
        <taxon>Pleocyemata</taxon>
        <taxon>Caridea</taxon>
        <taxon>Atyoidea</taxon>
        <taxon>Atyidae</taxon>
        <taxon>Halocaridina</taxon>
    </lineage>
</organism>
<reference evidence="13 14" key="1">
    <citation type="submission" date="2023-11" db="EMBL/GenBank/DDBJ databases">
        <title>Halocaridina rubra genome assembly.</title>
        <authorList>
            <person name="Smith C."/>
        </authorList>
    </citation>
    <scope>NUCLEOTIDE SEQUENCE [LARGE SCALE GENOMIC DNA]</scope>
    <source>
        <strain evidence="13">EP-1</strain>
        <tissue evidence="13">Whole</tissue>
    </source>
</reference>
<keyword evidence="3" id="KW-1003">Cell membrane</keyword>
<feature type="domain" description="G-protein coupled receptors family 1 profile" evidence="12">
    <location>
        <begin position="258"/>
        <end position="365"/>
    </location>
</feature>
<evidence type="ECO:0000313" key="14">
    <source>
        <dbReference type="Proteomes" id="UP001381693"/>
    </source>
</evidence>
<feature type="compositionally biased region" description="Basic and acidic residues" evidence="11">
    <location>
        <begin position="55"/>
        <end position="66"/>
    </location>
</feature>
<evidence type="ECO:0000313" key="13">
    <source>
        <dbReference type="EMBL" id="KAK7080568.1"/>
    </source>
</evidence>
<gene>
    <name evidence="13" type="ORF">SK128_021378</name>
</gene>
<protein>
    <recommendedName>
        <fullName evidence="12">G-protein coupled receptors family 1 profile domain-containing protein</fullName>
    </recommendedName>
</protein>
<evidence type="ECO:0000256" key="4">
    <source>
        <dbReference type="ARBA" id="ARBA00022692"/>
    </source>
</evidence>
<feature type="compositionally biased region" description="Low complexity" evidence="11">
    <location>
        <begin position="113"/>
        <end position="127"/>
    </location>
</feature>
<comment type="similarity">
    <text evidence="2">Belongs to the G-protein coupled receptor 1 family.</text>
</comment>
<evidence type="ECO:0000256" key="6">
    <source>
        <dbReference type="ARBA" id="ARBA00023040"/>
    </source>
</evidence>
<dbReference type="Pfam" id="PF00001">
    <property type="entry name" value="7tm_1"/>
    <property type="match status" value="1"/>
</dbReference>
<keyword evidence="7" id="KW-0472">Membrane</keyword>
<evidence type="ECO:0000256" key="10">
    <source>
        <dbReference type="ARBA" id="ARBA00023224"/>
    </source>
</evidence>
<feature type="compositionally biased region" description="Polar residues" evidence="11">
    <location>
        <begin position="32"/>
        <end position="44"/>
    </location>
</feature>
<dbReference type="GO" id="GO:0001973">
    <property type="term" value="P:G protein-coupled adenosine receptor signaling pathway"/>
    <property type="evidence" value="ECO:0007669"/>
    <property type="project" value="TreeGrafter"/>
</dbReference>
<evidence type="ECO:0000256" key="8">
    <source>
        <dbReference type="ARBA" id="ARBA00023170"/>
    </source>
</evidence>
<evidence type="ECO:0000256" key="1">
    <source>
        <dbReference type="ARBA" id="ARBA00004651"/>
    </source>
</evidence>
<dbReference type="PANTHER" id="PTHR24246:SF27">
    <property type="entry name" value="ADENOSINE RECEPTOR, ISOFORM A"/>
    <property type="match status" value="1"/>
</dbReference>
<dbReference type="PRINTS" id="PR00237">
    <property type="entry name" value="GPCRRHODOPSN"/>
</dbReference>
<keyword evidence="10" id="KW-0807">Transducer</keyword>
<evidence type="ECO:0000256" key="11">
    <source>
        <dbReference type="SAM" id="MobiDB-lite"/>
    </source>
</evidence>
<keyword evidence="9" id="KW-0325">Glycoprotein</keyword>
<dbReference type="GO" id="GO:0007189">
    <property type="term" value="P:adenylate cyclase-activating G protein-coupled receptor signaling pathway"/>
    <property type="evidence" value="ECO:0007669"/>
    <property type="project" value="TreeGrafter"/>
</dbReference>
<keyword evidence="8" id="KW-0675">Receptor</keyword>
<evidence type="ECO:0000256" key="2">
    <source>
        <dbReference type="ARBA" id="ARBA00010663"/>
    </source>
</evidence>
<dbReference type="InterPro" id="IPR000276">
    <property type="entry name" value="GPCR_Rhodpsn"/>
</dbReference>
<dbReference type="GO" id="GO:0005886">
    <property type="term" value="C:plasma membrane"/>
    <property type="evidence" value="ECO:0007669"/>
    <property type="project" value="UniProtKB-SubCell"/>
</dbReference>
<evidence type="ECO:0000256" key="7">
    <source>
        <dbReference type="ARBA" id="ARBA00023136"/>
    </source>
</evidence>
<dbReference type="EMBL" id="JAXCGZ010005865">
    <property type="protein sequence ID" value="KAK7080568.1"/>
    <property type="molecule type" value="Genomic_DNA"/>
</dbReference>
<name>A0AAN8XFG5_HALRR</name>
<dbReference type="AlphaFoldDB" id="A0AAN8XFG5"/>
<feature type="region of interest" description="Disordered" evidence="11">
    <location>
        <begin position="804"/>
        <end position="824"/>
    </location>
</feature>
<evidence type="ECO:0000256" key="3">
    <source>
        <dbReference type="ARBA" id="ARBA00022475"/>
    </source>
</evidence>